<keyword evidence="3" id="KW-1185">Reference proteome</keyword>
<dbReference type="InterPro" id="IPR000626">
    <property type="entry name" value="Ubiquitin-like_dom"/>
</dbReference>
<organism evidence="2 3">
    <name type="scientific">Porites evermanni</name>
    <dbReference type="NCBI Taxonomy" id="104178"/>
    <lineage>
        <taxon>Eukaryota</taxon>
        <taxon>Metazoa</taxon>
        <taxon>Cnidaria</taxon>
        <taxon>Anthozoa</taxon>
        <taxon>Hexacorallia</taxon>
        <taxon>Scleractinia</taxon>
        <taxon>Fungiina</taxon>
        <taxon>Poritidae</taxon>
        <taxon>Porites</taxon>
    </lineage>
</organism>
<dbReference type="InterPro" id="IPR029071">
    <property type="entry name" value="Ubiquitin-like_domsf"/>
</dbReference>
<feature type="domain" description="Ubiquitin-like" evidence="1">
    <location>
        <begin position="881"/>
        <end position="956"/>
    </location>
</feature>
<dbReference type="Proteomes" id="UP001159427">
    <property type="component" value="Unassembled WGS sequence"/>
</dbReference>
<dbReference type="PROSITE" id="PS50053">
    <property type="entry name" value="UBIQUITIN_2"/>
    <property type="match status" value="1"/>
</dbReference>
<dbReference type="SMART" id="SM00213">
    <property type="entry name" value="UBQ"/>
    <property type="match status" value="1"/>
</dbReference>
<comment type="caution">
    <text evidence="2">The sequence shown here is derived from an EMBL/GenBank/DDBJ whole genome shotgun (WGS) entry which is preliminary data.</text>
</comment>
<evidence type="ECO:0000259" key="1">
    <source>
        <dbReference type="PROSITE" id="PS50053"/>
    </source>
</evidence>
<feature type="non-terminal residue" evidence="2">
    <location>
        <position position="1"/>
    </location>
</feature>
<accession>A0ABN8S0W5</accession>
<dbReference type="Pfam" id="PF00240">
    <property type="entry name" value="ubiquitin"/>
    <property type="match status" value="1"/>
</dbReference>
<dbReference type="Gene3D" id="2.60.220.30">
    <property type="match status" value="1"/>
</dbReference>
<dbReference type="PANTHER" id="PTHR10666">
    <property type="entry name" value="UBIQUITIN"/>
    <property type="match status" value="1"/>
</dbReference>
<protein>
    <recommendedName>
        <fullName evidence="1">Ubiquitin-like domain-containing protein</fullName>
    </recommendedName>
</protein>
<dbReference type="InterPro" id="IPR050158">
    <property type="entry name" value="Ubiquitin_ubiquitin-like"/>
</dbReference>
<dbReference type="SUPFAM" id="SSF54236">
    <property type="entry name" value="Ubiquitin-like"/>
    <property type="match status" value="1"/>
</dbReference>
<evidence type="ECO:0000313" key="3">
    <source>
        <dbReference type="Proteomes" id="UP001159427"/>
    </source>
</evidence>
<dbReference type="InterPro" id="IPR019956">
    <property type="entry name" value="Ubiquitin_dom"/>
</dbReference>
<evidence type="ECO:0000313" key="2">
    <source>
        <dbReference type="EMBL" id="CAH3185198.1"/>
    </source>
</evidence>
<dbReference type="EMBL" id="CALNXI010002241">
    <property type="protein sequence ID" value="CAH3185198.1"/>
    <property type="molecule type" value="Genomic_DNA"/>
</dbReference>
<proteinExistence type="predicted"/>
<dbReference type="PRINTS" id="PR00348">
    <property type="entry name" value="UBIQUITIN"/>
</dbReference>
<dbReference type="Gene3D" id="3.10.20.90">
    <property type="entry name" value="Phosphatidylinositol 3-kinase Catalytic Subunit, Chain A, domain 1"/>
    <property type="match status" value="1"/>
</dbReference>
<sequence>LGLSPVIIKDYSLRNDTGVFRSTITSKGGAVVGGSVKLTFPPGAVDNSMSVHLTVEDPSKFYGHLVLKDLENDVMFGASIIKLEPSGTYFSKPLTLTSKLNMNLNRHDVLILHGSKTGGEKITWQDITHKSKINEANTEAVIEIEHFSVIAILYRLSRLTLLHTKDIVSRLNLLAFNYTLSVLVKKSNPSSVYDELALLFVSQEIYQEQFYKEDEMSSALMQLKIEGFEELHVRPSQEEQKSIYNNETLQINVRLGEDYQLADNQQESTSFIVNSYDWWHEGKVMRIPLEWNKDVRILCGKVIVRGEYGHTSERHFSEQDLRGYVRSLLDVQNTIFNVIPIAKLLEMPEECMNRLTKFQKDEDEQLEIILQHWLKTNIVVTDLAALRKDLERLKQDYRVTLRGQMHIRQLRNVAKKILGLKNMHADSQNYFIRKIQNLCKSVFRDCCIELEVSADNVERAASSTNHAQYLIQSIDNHCPLPQEIKKRYQEVCSLSEESTIKTFLIIVPYLIQNAKDIFVDKRMSEVPQNGLRGLTKETLDTFVSSVRTAKENNGFFELLRDSCDILQRLCMENYDKEPNTEIEKWGESLAMLSMLSYLKPFFQHCCQDIRLYKRLELFSCCLREIIANRDDVDEDLVHSSSNVLMSLIHFAKFDPSKVVRFELSVFSTCVPCTFIRETIKHDKLENTYSQVFRIKNEEDELRLYAVARVYIDGEIVKKGKGTFQATITLTPSCEQVLDRHINRFHDLTVAKLTDKGSGNLRVVFCTTQKEKISPLLEVLRKELKENVFSWEVKQCPLLMRSNATSMEAAMLGLRLVYKWGSEAVVHDSNDFLAYDRSSHVQCVGKFIIFVIFLVNVCLSQDELEEGSSVRESSVNAPPAVMKIFVKMMDGRLITMVVNPSDNIRTVKACIHQLCLCPADSQRLVFAGKRLEDDHSLSDYNIQNGSTLHLVQRLRAC</sequence>
<reference evidence="2 3" key="1">
    <citation type="submission" date="2022-05" db="EMBL/GenBank/DDBJ databases">
        <authorList>
            <consortium name="Genoscope - CEA"/>
            <person name="William W."/>
        </authorList>
    </citation>
    <scope>NUCLEOTIDE SEQUENCE [LARGE SCALE GENOMIC DNA]</scope>
</reference>
<name>A0ABN8S0W5_9CNID</name>
<gene>
    <name evidence="2" type="ORF">PEVE_00015979</name>
</gene>